<dbReference type="InterPro" id="IPR023395">
    <property type="entry name" value="MCP_dom_sf"/>
</dbReference>
<comment type="caution">
    <text evidence="11">The sequence shown here is derived from an EMBL/GenBank/DDBJ whole genome shotgun (WGS) entry which is preliminary data.</text>
</comment>
<dbReference type="PANTHER" id="PTHR24089">
    <property type="entry name" value="SOLUTE CARRIER FAMILY 25"/>
    <property type="match status" value="1"/>
</dbReference>
<dbReference type="PROSITE" id="PS50920">
    <property type="entry name" value="SOLCAR"/>
    <property type="match status" value="2"/>
</dbReference>
<evidence type="ECO:0000256" key="1">
    <source>
        <dbReference type="ARBA" id="ARBA00004448"/>
    </source>
</evidence>
<dbReference type="InterPro" id="IPR002167">
    <property type="entry name" value="GDC-like"/>
</dbReference>
<reference evidence="11 12" key="1">
    <citation type="journal article" date="2019" name="Commun. Biol.">
        <title>The bagworm genome reveals a unique fibroin gene that provides high tensile strength.</title>
        <authorList>
            <person name="Kono N."/>
            <person name="Nakamura H."/>
            <person name="Ohtoshi R."/>
            <person name="Tomita M."/>
            <person name="Numata K."/>
            <person name="Arakawa K."/>
        </authorList>
    </citation>
    <scope>NUCLEOTIDE SEQUENCE [LARGE SCALE GENOMIC DNA]</scope>
</reference>
<keyword evidence="4 9" id="KW-0812">Transmembrane</keyword>
<sequence length="206" mass="23176">MRKVKEMLSLRSMCGVSRKDKCKNIEVKERCGLKEDVVNRVETGVYVAMEGGVRALYRGFVPTLTGMVPYAGFSFYCFESLKYFCMKYLPHTLCKRCERNTGGLVLTVPGKLLCGGLAGAVAQSVSYPLDVTRRRMQLACMTPETEKFGTGMFRTLALIYRENGIVKGLYRGMSINYIRAIPMVAMSFSTYELMKQLLQLDTGMKV</sequence>
<evidence type="ECO:0000313" key="11">
    <source>
        <dbReference type="EMBL" id="GBP29497.1"/>
    </source>
</evidence>
<keyword evidence="6" id="KW-0999">Mitochondrion inner membrane</keyword>
<keyword evidence="12" id="KW-1185">Reference proteome</keyword>
<organism evidence="11 12">
    <name type="scientific">Eumeta variegata</name>
    <name type="common">Bagworm moth</name>
    <name type="synonym">Eumeta japonica</name>
    <dbReference type="NCBI Taxonomy" id="151549"/>
    <lineage>
        <taxon>Eukaryota</taxon>
        <taxon>Metazoa</taxon>
        <taxon>Ecdysozoa</taxon>
        <taxon>Arthropoda</taxon>
        <taxon>Hexapoda</taxon>
        <taxon>Insecta</taxon>
        <taxon>Pterygota</taxon>
        <taxon>Neoptera</taxon>
        <taxon>Endopterygota</taxon>
        <taxon>Lepidoptera</taxon>
        <taxon>Glossata</taxon>
        <taxon>Ditrysia</taxon>
        <taxon>Tineoidea</taxon>
        <taxon>Psychidae</taxon>
        <taxon>Oiketicinae</taxon>
        <taxon>Eumeta</taxon>
    </lineage>
</organism>
<evidence type="ECO:0000256" key="3">
    <source>
        <dbReference type="ARBA" id="ARBA00022448"/>
    </source>
</evidence>
<feature type="repeat" description="Solcar" evidence="9">
    <location>
        <begin position="110"/>
        <end position="197"/>
    </location>
</feature>
<comment type="subcellular location">
    <subcellularLocation>
        <location evidence="1">Mitochondrion inner membrane</location>
        <topology evidence="1">Multi-pass membrane protein</topology>
    </subcellularLocation>
</comment>
<evidence type="ECO:0000256" key="7">
    <source>
        <dbReference type="ARBA" id="ARBA00023128"/>
    </source>
</evidence>
<dbReference type="Proteomes" id="UP000299102">
    <property type="component" value="Unassembled WGS sequence"/>
</dbReference>
<evidence type="ECO:0000256" key="9">
    <source>
        <dbReference type="PROSITE-ProRule" id="PRU00282"/>
    </source>
</evidence>
<evidence type="ECO:0000313" key="12">
    <source>
        <dbReference type="Proteomes" id="UP000299102"/>
    </source>
</evidence>
<dbReference type="GO" id="GO:0055085">
    <property type="term" value="P:transmembrane transport"/>
    <property type="evidence" value="ECO:0007669"/>
    <property type="project" value="InterPro"/>
</dbReference>
<protein>
    <submittedName>
        <fullName evidence="11">Graves disease carrier protein homolog</fullName>
    </submittedName>
</protein>
<dbReference type="OrthoDB" id="270584at2759"/>
<feature type="repeat" description="Solcar" evidence="9">
    <location>
        <begin position="1"/>
        <end position="84"/>
    </location>
</feature>
<name>A0A4C1UTZ4_EUMVA</name>
<evidence type="ECO:0000256" key="4">
    <source>
        <dbReference type="ARBA" id="ARBA00022692"/>
    </source>
</evidence>
<dbReference type="SUPFAM" id="SSF103506">
    <property type="entry name" value="Mitochondrial carrier"/>
    <property type="match status" value="1"/>
</dbReference>
<dbReference type="PRINTS" id="PR00926">
    <property type="entry name" value="MITOCARRIER"/>
</dbReference>
<evidence type="ECO:0000256" key="6">
    <source>
        <dbReference type="ARBA" id="ARBA00022792"/>
    </source>
</evidence>
<keyword evidence="7" id="KW-0496">Mitochondrion</keyword>
<dbReference type="Gene3D" id="1.50.40.10">
    <property type="entry name" value="Mitochondrial carrier domain"/>
    <property type="match status" value="1"/>
</dbReference>
<keyword evidence="8 9" id="KW-0472">Membrane</keyword>
<dbReference type="STRING" id="151549.A0A4C1UTZ4"/>
<evidence type="ECO:0000256" key="2">
    <source>
        <dbReference type="ARBA" id="ARBA00006375"/>
    </source>
</evidence>
<dbReference type="Pfam" id="PF00153">
    <property type="entry name" value="Mito_carr"/>
    <property type="match status" value="2"/>
</dbReference>
<dbReference type="InterPro" id="IPR002067">
    <property type="entry name" value="MCP"/>
</dbReference>
<evidence type="ECO:0000256" key="8">
    <source>
        <dbReference type="ARBA" id="ARBA00023136"/>
    </source>
</evidence>
<proteinExistence type="inferred from homology"/>
<dbReference type="GO" id="GO:0005743">
    <property type="term" value="C:mitochondrial inner membrane"/>
    <property type="evidence" value="ECO:0007669"/>
    <property type="project" value="UniProtKB-SubCell"/>
</dbReference>
<keyword evidence="5" id="KW-0677">Repeat</keyword>
<gene>
    <name evidence="11" type="primary">Slc25a16</name>
    <name evidence="11" type="ORF">EVAR_93294_1</name>
</gene>
<keyword evidence="3 10" id="KW-0813">Transport</keyword>
<accession>A0A4C1UTZ4</accession>
<dbReference type="InterPro" id="IPR018108">
    <property type="entry name" value="MCP_transmembrane"/>
</dbReference>
<dbReference type="EMBL" id="BGZK01000221">
    <property type="protein sequence ID" value="GBP29497.1"/>
    <property type="molecule type" value="Genomic_DNA"/>
</dbReference>
<comment type="similarity">
    <text evidence="2 10">Belongs to the mitochondrial carrier (TC 2.A.29) family.</text>
</comment>
<evidence type="ECO:0000256" key="5">
    <source>
        <dbReference type="ARBA" id="ARBA00022737"/>
    </source>
</evidence>
<evidence type="ECO:0000256" key="10">
    <source>
        <dbReference type="RuleBase" id="RU000488"/>
    </source>
</evidence>
<dbReference type="PRINTS" id="PR00928">
    <property type="entry name" value="GRAVESDC"/>
</dbReference>
<dbReference type="AlphaFoldDB" id="A0A4C1UTZ4"/>